<keyword evidence="2" id="KW-1133">Transmembrane helix</keyword>
<protein>
    <submittedName>
        <fullName evidence="3">Uncharacterized protein</fullName>
    </submittedName>
</protein>
<keyword evidence="4" id="KW-1185">Reference proteome</keyword>
<keyword evidence="2" id="KW-0812">Transmembrane</keyword>
<evidence type="ECO:0000313" key="3">
    <source>
        <dbReference type="EMBL" id="OCK77469.1"/>
    </source>
</evidence>
<feature type="transmembrane region" description="Helical" evidence="2">
    <location>
        <begin position="35"/>
        <end position="54"/>
    </location>
</feature>
<evidence type="ECO:0000313" key="4">
    <source>
        <dbReference type="Proteomes" id="UP000250266"/>
    </source>
</evidence>
<dbReference type="AlphaFoldDB" id="A0A8E2E5C1"/>
<accession>A0A8E2E5C1</accession>
<evidence type="ECO:0000256" key="1">
    <source>
        <dbReference type="SAM" id="MobiDB-lite"/>
    </source>
</evidence>
<reference evidence="3 4" key="1">
    <citation type="journal article" date="2016" name="Nat. Commun.">
        <title>Ectomycorrhizal ecology is imprinted in the genome of the dominant symbiotic fungus Cenococcum geophilum.</title>
        <authorList>
            <consortium name="DOE Joint Genome Institute"/>
            <person name="Peter M."/>
            <person name="Kohler A."/>
            <person name="Ohm R.A."/>
            <person name="Kuo A."/>
            <person name="Krutzmann J."/>
            <person name="Morin E."/>
            <person name="Arend M."/>
            <person name="Barry K.W."/>
            <person name="Binder M."/>
            <person name="Choi C."/>
            <person name="Clum A."/>
            <person name="Copeland A."/>
            <person name="Grisel N."/>
            <person name="Haridas S."/>
            <person name="Kipfer T."/>
            <person name="LaButti K."/>
            <person name="Lindquist E."/>
            <person name="Lipzen A."/>
            <person name="Maire R."/>
            <person name="Meier B."/>
            <person name="Mihaltcheva S."/>
            <person name="Molinier V."/>
            <person name="Murat C."/>
            <person name="Poggeler S."/>
            <person name="Quandt C.A."/>
            <person name="Sperisen C."/>
            <person name="Tritt A."/>
            <person name="Tisserant E."/>
            <person name="Crous P.W."/>
            <person name="Henrissat B."/>
            <person name="Nehls U."/>
            <person name="Egli S."/>
            <person name="Spatafora J.W."/>
            <person name="Grigoriev I.V."/>
            <person name="Martin F.M."/>
        </authorList>
    </citation>
    <scope>NUCLEOTIDE SEQUENCE [LARGE SCALE GENOMIC DNA]</scope>
    <source>
        <strain evidence="3 4">CBS 459.81</strain>
    </source>
</reference>
<dbReference type="EMBL" id="KV745126">
    <property type="protein sequence ID" value="OCK77469.1"/>
    <property type="molecule type" value="Genomic_DNA"/>
</dbReference>
<gene>
    <name evidence="3" type="ORF">K432DRAFT_384671</name>
</gene>
<dbReference type="Proteomes" id="UP000250266">
    <property type="component" value="Unassembled WGS sequence"/>
</dbReference>
<organism evidence="3 4">
    <name type="scientific">Lepidopterella palustris CBS 459.81</name>
    <dbReference type="NCBI Taxonomy" id="1314670"/>
    <lineage>
        <taxon>Eukaryota</taxon>
        <taxon>Fungi</taxon>
        <taxon>Dikarya</taxon>
        <taxon>Ascomycota</taxon>
        <taxon>Pezizomycotina</taxon>
        <taxon>Dothideomycetes</taxon>
        <taxon>Pleosporomycetidae</taxon>
        <taxon>Mytilinidiales</taxon>
        <taxon>Argynnaceae</taxon>
        <taxon>Lepidopterella</taxon>
    </lineage>
</organism>
<name>A0A8E2E5C1_9PEZI</name>
<keyword evidence="2" id="KW-0472">Membrane</keyword>
<dbReference type="OrthoDB" id="1076608at2759"/>
<proteinExistence type="predicted"/>
<feature type="region of interest" description="Disordered" evidence="1">
    <location>
        <begin position="71"/>
        <end position="107"/>
    </location>
</feature>
<sequence length="107" mass="11545">MDIKGECYTRALQQLLTGDYIAELYLAGLFCTRKATGTSILTAILFIGTVIYHFTMNRHLSQLEICLPADLHPEPEGGNGETSLLAAAEEGNASASRTPHPARQPGN</sequence>
<evidence type="ECO:0000256" key="2">
    <source>
        <dbReference type="SAM" id="Phobius"/>
    </source>
</evidence>